<dbReference type="PROSITE" id="PS51857">
    <property type="entry name" value="CSD_2"/>
    <property type="match status" value="2"/>
</dbReference>
<dbReference type="Proteomes" id="UP000321567">
    <property type="component" value="Unassembled WGS sequence"/>
</dbReference>
<dbReference type="PRINTS" id="PR00050">
    <property type="entry name" value="COLDSHOCK"/>
</dbReference>
<dbReference type="EMBL" id="BJZO01000059">
    <property type="protein sequence ID" value="GEO82070.1"/>
    <property type="molecule type" value="Genomic_DNA"/>
</dbReference>
<dbReference type="AlphaFoldDB" id="A0A512H9L0"/>
<keyword evidence="3" id="KW-1185">Reference proteome</keyword>
<dbReference type="InterPro" id="IPR050181">
    <property type="entry name" value="Cold_shock_domain"/>
</dbReference>
<dbReference type="Pfam" id="PF00313">
    <property type="entry name" value="CSD"/>
    <property type="match status" value="2"/>
</dbReference>
<evidence type="ECO:0000313" key="2">
    <source>
        <dbReference type="EMBL" id="GEO82070.1"/>
    </source>
</evidence>
<reference evidence="2 3" key="1">
    <citation type="submission" date="2019-07" db="EMBL/GenBank/DDBJ databases">
        <title>Whole genome shotgun sequence of Rhodospirillum oryzae NBRC 107573.</title>
        <authorList>
            <person name="Hosoyama A."/>
            <person name="Uohara A."/>
            <person name="Ohji S."/>
            <person name="Ichikawa N."/>
        </authorList>
    </citation>
    <scope>NUCLEOTIDE SEQUENCE [LARGE SCALE GENOMIC DNA]</scope>
    <source>
        <strain evidence="2 3">NBRC 107573</strain>
    </source>
</reference>
<feature type="domain" description="CSD" evidence="1">
    <location>
        <begin position="93"/>
        <end position="158"/>
    </location>
</feature>
<dbReference type="PANTHER" id="PTHR11544">
    <property type="entry name" value="COLD SHOCK DOMAIN CONTAINING PROTEINS"/>
    <property type="match status" value="1"/>
</dbReference>
<feature type="domain" description="CSD" evidence="1">
    <location>
        <begin position="4"/>
        <end position="72"/>
    </location>
</feature>
<dbReference type="SUPFAM" id="SSF50249">
    <property type="entry name" value="Nucleic acid-binding proteins"/>
    <property type="match status" value="2"/>
</dbReference>
<dbReference type="CDD" id="cd04458">
    <property type="entry name" value="CSP_CDS"/>
    <property type="match status" value="1"/>
</dbReference>
<proteinExistence type="predicted"/>
<organism evidence="2 3">
    <name type="scientific">Pararhodospirillum oryzae</name>
    <dbReference type="NCBI Taxonomy" id="478448"/>
    <lineage>
        <taxon>Bacteria</taxon>
        <taxon>Pseudomonadati</taxon>
        <taxon>Pseudomonadota</taxon>
        <taxon>Alphaproteobacteria</taxon>
        <taxon>Rhodospirillales</taxon>
        <taxon>Rhodospirillaceae</taxon>
        <taxon>Pararhodospirillum</taxon>
    </lineage>
</organism>
<dbReference type="OrthoDB" id="9791685at2"/>
<dbReference type="InterPro" id="IPR002059">
    <property type="entry name" value="CSP_DNA-bd"/>
</dbReference>
<accession>A0A512H9L0</accession>
<sequence length="159" mass="17064">MQSRITATVKWFNATKGFGFVRVNDGEPDAFLHISVLQRAGYDELPEGAVIICDLGPGQKGMQVTQIHQVEGMGSSAPTRGDRGGFAGDVEREIVGVVKFFSADKGFGFVVPEGGGKDVYVGSRTLQDCGLDVLEQGQRVRMTIRMGKKGPMVGNLTLL</sequence>
<dbReference type="InterPro" id="IPR012340">
    <property type="entry name" value="NA-bd_OB-fold"/>
</dbReference>
<dbReference type="InterPro" id="IPR011129">
    <property type="entry name" value="CSD"/>
</dbReference>
<dbReference type="GO" id="GO:0005829">
    <property type="term" value="C:cytosol"/>
    <property type="evidence" value="ECO:0007669"/>
    <property type="project" value="UniProtKB-ARBA"/>
</dbReference>
<dbReference type="RefSeq" id="WP_147164083.1">
    <property type="nucleotide sequence ID" value="NZ_BJZO01000059.1"/>
</dbReference>
<comment type="caution">
    <text evidence="2">The sequence shown here is derived from an EMBL/GenBank/DDBJ whole genome shotgun (WGS) entry which is preliminary data.</text>
</comment>
<dbReference type="SMART" id="SM00357">
    <property type="entry name" value="CSP"/>
    <property type="match status" value="2"/>
</dbReference>
<evidence type="ECO:0000313" key="3">
    <source>
        <dbReference type="Proteomes" id="UP000321567"/>
    </source>
</evidence>
<name>A0A512H9L0_9PROT</name>
<evidence type="ECO:0000259" key="1">
    <source>
        <dbReference type="PROSITE" id="PS51857"/>
    </source>
</evidence>
<dbReference type="GO" id="GO:0003676">
    <property type="term" value="F:nucleic acid binding"/>
    <property type="evidence" value="ECO:0007669"/>
    <property type="project" value="InterPro"/>
</dbReference>
<protein>
    <submittedName>
        <fullName evidence="2">Cold-shock protein</fullName>
    </submittedName>
</protein>
<dbReference type="Gene3D" id="2.40.50.140">
    <property type="entry name" value="Nucleic acid-binding proteins"/>
    <property type="match status" value="2"/>
</dbReference>
<gene>
    <name evidence="2" type="ORF">ROR02_22010</name>
</gene>